<proteinExistence type="predicted"/>
<reference evidence="2 3" key="1">
    <citation type="submission" date="2023-09" db="EMBL/GenBank/DDBJ databases">
        <title>Nesidiocoris tenuis whole genome shotgun sequence.</title>
        <authorList>
            <person name="Shibata T."/>
            <person name="Shimoda M."/>
            <person name="Kobayashi T."/>
            <person name="Uehara T."/>
        </authorList>
    </citation>
    <scope>NUCLEOTIDE SEQUENCE [LARGE SCALE GENOMIC DNA]</scope>
    <source>
        <strain evidence="2 3">Japan</strain>
    </source>
</reference>
<evidence type="ECO:0000313" key="2">
    <source>
        <dbReference type="EMBL" id="BES93633.1"/>
    </source>
</evidence>
<dbReference type="Proteomes" id="UP001307889">
    <property type="component" value="Chromosome 4"/>
</dbReference>
<feature type="region of interest" description="Disordered" evidence="1">
    <location>
        <begin position="1"/>
        <end position="29"/>
    </location>
</feature>
<dbReference type="EMBL" id="AP028912">
    <property type="protein sequence ID" value="BES93633.1"/>
    <property type="molecule type" value="Genomic_DNA"/>
</dbReference>
<evidence type="ECO:0000256" key="1">
    <source>
        <dbReference type="SAM" id="MobiDB-lite"/>
    </source>
</evidence>
<gene>
    <name evidence="2" type="ORF">NTJ_06442</name>
</gene>
<organism evidence="2 3">
    <name type="scientific">Nesidiocoris tenuis</name>
    <dbReference type="NCBI Taxonomy" id="355587"/>
    <lineage>
        <taxon>Eukaryota</taxon>
        <taxon>Metazoa</taxon>
        <taxon>Ecdysozoa</taxon>
        <taxon>Arthropoda</taxon>
        <taxon>Hexapoda</taxon>
        <taxon>Insecta</taxon>
        <taxon>Pterygota</taxon>
        <taxon>Neoptera</taxon>
        <taxon>Paraneoptera</taxon>
        <taxon>Hemiptera</taxon>
        <taxon>Heteroptera</taxon>
        <taxon>Panheteroptera</taxon>
        <taxon>Cimicomorpha</taxon>
        <taxon>Miridae</taxon>
        <taxon>Dicyphina</taxon>
        <taxon>Nesidiocoris</taxon>
    </lineage>
</organism>
<name>A0ABN7ANJ0_9HEMI</name>
<protein>
    <submittedName>
        <fullName evidence="2">Uncharacterized protein</fullName>
    </submittedName>
</protein>
<sequence length="105" mass="11969">MVQEREMTQEEEEKYQKNMKTSFDKRHPRGFPSFEEGGYLLVSTGKLGKNPLVRGPFLIKKILWMENFPKTIIYLDDKGTEKVAAAKNAIPYHCRSNACSQGGGK</sequence>
<evidence type="ECO:0000313" key="3">
    <source>
        <dbReference type="Proteomes" id="UP001307889"/>
    </source>
</evidence>
<accession>A0ABN7ANJ0</accession>
<keyword evidence="3" id="KW-1185">Reference proteome</keyword>